<sequence length="371" mass="41477">MPLRFSFLEPHFSGSHKAVAEGLKAHSRHDIDLLTLPGGNWKWRMRASALHYAGVLRDAKDADGLIVCNMVDLARLKGLVGTCPPTLVYMHESQLTYPPPKGSTVQADLVMQEIYTVLAADRVAFNSAHHRELFINSLSPFLSRFPDAVPRGLEEIVAEKSVVIYPGCSLPAEAPDMEEKRTDPPLIIWNHRWSYDKNFPAMRQVLETMAGKGIPFEVALLGESAGGKAEEPFHEALKTLGDRVVHFGYCKTAEEYRAWLKRGSIVVSSAVQENFGISVVEAMAYGCLPLLPKRLAYPEVLPREFHSAHLYTSRKDCTAKLCELLDRCTHNDQRSAARDLARHMASHDWGQQVTSYDSVLESMAFPRLHQA</sequence>
<dbReference type="SUPFAM" id="SSF53756">
    <property type="entry name" value="UDP-Glycosyltransferase/glycogen phosphorylase"/>
    <property type="match status" value="1"/>
</dbReference>
<keyword evidence="3 9" id="KW-0808">Transferase</keyword>
<dbReference type="Pfam" id="PF12038">
    <property type="entry name" value="QTMAN_N"/>
    <property type="match status" value="1"/>
</dbReference>
<name>A0A4U8YP24_9BACT</name>
<evidence type="ECO:0000256" key="5">
    <source>
        <dbReference type="ARBA" id="ARBA00044539"/>
    </source>
</evidence>
<dbReference type="InterPro" id="IPR001296">
    <property type="entry name" value="Glyco_trans_1"/>
</dbReference>
<evidence type="ECO:0000256" key="6">
    <source>
        <dbReference type="ARBA" id="ARBA00048439"/>
    </source>
</evidence>
<dbReference type="PANTHER" id="PTHR13615:SF3">
    <property type="entry name" value="GLYCOSYLTRANSFERASE-LIKE DOMAIN-CONTAINING PROTEIN 1"/>
    <property type="match status" value="1"/>
</dbReference>
<dbReference type="InterPro" id="IPR022701">
    <property type="entry name" value="QTMAN_N"/>
</dbReference>
<comment type="catalytic activity">
    <reaction evidence="6">
        <text>queuosine(34) in tRNA(Asp) + GDP-alpha-D-mannose = O-4''-alpha-D-mannosylqueuosine(34) in tRNA(Asp) + GDP + H(+)</text>
        <dbReference type="Rhea" id="RHEA:12885"/>
        <dbReference type="Rhea" id="RHEA-COMP:18572"/>
        <dbReference type="Rhea" id="RHEA-COMP:18581"/>
        <dbReference type="ChEBI" id="CHEBI:15378"/>
        <dbReference type="ChEBI" id="CHEBI:57527"/>
        <dbReference type="ChEBI" id="CHEBI:58189"/>
        <dbReference type="ChEBI" id="CHEBI:194431"/>
        <dbReference type="ChEBI" id="CHEBI:194442"/>
        <dbReference type="EC" id="2.4.1.110"/>
    </reaction>
    <physiologicalReaction direction="left-to-right" evidence="6">
        <dbReference type="Rhea" id="RHEA:12886"/>
    </physiologicalReaction>
</comment>
<dbReference type="GO" id="GO:0016438">
    <property type="term" value="F:tRNA-queuosine(34) beta-mannosyltransferase activity"/>
    <property type="evidence" value="ECO:0007669"/>
    <property type="project" value="UniProtKB-EC"/>
</dbReference>
<dbReference type="PANTHER" id="PTHR13615">
    <property type="entry name" value="GLYCOSYLTRANSFERASE-LIKE 1"/>
    <property type="match status" value="1"/>
</dbReference>
<dbReference type="AlphaFoldDB" id="A0A4U8YP24"/>
<evidence type="ECO:0000313" key="9">
    <source>
        <dbReference type="EMBL" id="VFQ45187.1"/>
    </source>
</evidence>
<dbReference type="EMBL" id="CAADHO010000005">
    <property type="protein sequence ID" value="VFQ45187.1"/>
    <property type="molecule type" value="Genomic_DNA"/>
</dbReference>
<dbReference type="Gene3D" id="3.40.50.2000">
    <property type="entry name" value="Glycogen Phosphorylase B"/>
    <property type="match status" value="2"/>
</dbReference>
<dbReference type="RefSeq" id="WP_180141470.1">
    <property type="nucleotide sequence ID" value="NZ_CAADHO010000005.1"/>
</dbReference>
<feature type="domain" description="tRNA-queuosine alpha-mannosyltransferase N-terminal" evidence="8">
    <location>
        <begin position="5"/>
        <end position="167"/>
    </location>
</feature>
<keyword evidence="10" id="KW-1185">Reference proteome</keyword>
<organism evidence="9 10">
    <name type="scientific">Desulfoluna butyratoxydans</name>
    <dbReference type="NCBI Taxonomy" id="231438"/>
    <lineage>
        <taxon>Bacteria</taxon>
        <taxon>Pseudomonadati</taxon>
        <taxon>Thermodesulfobacteriota</taxon>
        <taxon>Desulfobacteria</taxon>
        <taxon>Desulfobacterales</taxon>
        <taxon>Desulfolunaceae</taxon>
        <taxon>Desulfoluna</taxon>
    </lineage>
</organism>
<gene>
    <name evidence="9" type="ORF">MSL71_28440</name>
</gene>
<evidence type="ECO:0000259" key="8">
    <source>
        <dbReference type="Pfam" id="PF12038"/>
    </source>
</evidence>
<dbReference type="InterPro" id="IPR051862">
    <property type="entry name" value="GT-like_domain_containing_1"/>
</dbReference>
<protein>
    <recommendedName>
        <fullName evidence="5">tRNA-queuosine alpha-mannosyltransferase</fullName>
        <ecNumber evidence="4">2.4.1.110</ecNumber>
    </recommendedName>
</protein>
<keyword evidence="2" id="KW-0328">Glycosyltransferase</keyword>
<dbReference type="Proteomes" id="UP000507962">
    <property type="component" value="Unassembled WGS sequence"/>
</dbReference>
<evidence type="ECO:0000256" key="2">
    <source>
        <dbReference type="ARBA" id="ARBA00022676"/>
    </source>
</evidence>
<evidence type="ECO:0000313" key="10">
    <source>
        <dbReference type="Proteomes" id="UP000507962"/>
    </source>
</evidence>
<comment type="similarity">
    <text evidence="1">Belongs to the glycosyltransferase group 1 family. Glycosyltransferase 4 subfamily.</text>
</comment>
<dbReference type="Pfam" id="PF00534">
    <property type="entry name" value="Glycos_transf_1"/>
    <property type="match status" value="1"/>
</dbReference>
<dbReference type="EC" id="2.4.1.110" evidence="4"/>
<reference evidence="9 10" key="1">
    <citation type="submission" date="2019-03" db="EMBL/GenBank/DDBJ databases">
        <authorList>
            <person name="Nijsse B."/>
        </authorList>
    </citation>
    <scope>NUCLEOTIDE SEQUENCE [LARGE SCALE GENOMIC DNA]</scope>
    <source>
        <strain evidence="9">Desulfoluna butyratoxydans MSL71</strain>
    </source>
</reference>
<accession>A0A4U8YP24</accession>
<evidence type="ECO:0000256" key="3">
    <source>
        <dbReference type="ARBA" id="ARBA00022679"/>
    </source>
</evidence>
<evidence type="ECO:0000256" key="4">
    <source>
        <dbReference type="ARBA" id="ARBA00044517"/>
    </source>
</evidence>
<feature type="domain" description="Glycosyl transferase family 1" evidence="7">
    <location>
        <begin position="178"/>
        <end position="301"/>
    </location>
</feature>
<proteinExistence type="inferred from homology"/>
<evidence type="ECO:0000259" key="7">
    <source>
        <dbReference type="Pfam" id="PF00534"/>
    </source>
</evidence>
<evidence type="ECO:0000256" key="1">
    <source>
        <dbReference type="ARBA" id="ARBA00009481"/>
    </source>
</evidence>